<dbReference type="EMBL" id="PVEM01000017">
    <property type="protein sequence ID" value="PTD02541.1"/>
    <property type="molecule type" value="Genomic_DNA"/>
</dbReference>
<reference evidence="2 3" key="1">
    <citation type="submission" date="2018-02" db="EMBL/GenBank/DDBJ databases">
        <title>Fusarium culmorum secondary metabolites in fungal-bacterial-plant interactions.</title>
        <authorList>
            <person name="Schmidt R."/>
        </authorList>
    </citation>
    <scope>NUCLEOTIDE SEQUENCE [LARGE SCALE GENOMIC DNA]</scope>
    <source>
        <strain evidence="2 3">PV</strain>
    </source>
</reference>
<dbReference type="Proteomes" id="UP000241587">
    <property type="component" value="Unassembled WGS sequence"/>
</dbReference>
<sequence length="161" mass="18217">MDAINSLPYREDIHNLFARYDCNVNSPPAAERERVADEEVVWDTEPKPAPEKTLLYNYPCDPEIAAEDDQGIKDTEPEAIEEEYMDVPTMEEKPSDWEFLVGAEAPEKASAEIPEEEPAKASEEESSIEEAHMKGEPPTAEEYPEEVYKTTVKETKPPESI</sequence>
<evidence type="ECO:0000256" key="1">
    <source>
        <dbReference type="SAM" id="MobiDB-lite"/>
    </source>
</evidence>
<gene>
    <name evidence="2" type="ORF">FCULG_00012582</name>
</gene>
<protein>
    <submittedName>
        <fullName evidence="2">Uncharacterized protein</fullName>
    </submittedName>
</protein>
<organism evidence="2 3">
    <name type="scientific">Fusarium culmorum</name>
    <dbReference type="NCBI Taxonomy" id="5516"/>
    <lineage>
        <taxon>Eukaryota</taxon>
        <taxon>Fungi</taxon>
        <taxon>Dikarya</taxon>
        <taxon>Ascomycota</taxon>
        <taxon>Pezizomycotina</taxon>
        <taxon>Sordariomycetes</taxon>
        <taxon>Hypocreomycetidae</taxon>
        <taxon>Hypocreales</taxon>
        <taxon>Nectriaceae</taxon>
        <taxon>Fusarium</taxon>
    </lineage>
</organism>
<keyword evidence="3" id="KW-1185">Reference proteome</keyword>
<dbReference type="AlphaFoldDB" id="A0A2T4GG72"/>
<evidence type="ECO:0000313" key="3">
    <source>
        <dbReference type="Proteomes" id="UP000241587"/>
    </source>
</evidence>
<feature type="region of interest" description="Disordered" evidence="1">
    <location>
        <begin position="106"/>
        <end position="161"/>
    </location>
</feature>
<proteinExistence type="predicted"/>
<feature type="compositionally biased region" description="Basic and acidic residues" evidence="1">
    <location>
        <begin position="146"/>
        <end position="161"/>
    </location>
</feature>
<feature type="compositionally biased region" description="Basic and acidic residues" evidence="1">
    <location>
        <begin position="117"/>
        <end position="135"/>
    </location>
</feature>
<name>A0A2T4GG72_FUSCU</name>
<feature type="region of interest" description="Disordered" evidence="1">
    <location>
        <begin position="30"/>
        <end position="55"/>
    </location>
</feature>
<dbReference type="OrthoDB" id="5324651at2759"/>
<comment type="caution">
    <text evidence="2">The sequence shown here is derived from an EMBL/GenBank/DDBJ whole genome shotgun (WGS) entry which is preliminary data.</text>
</comment>
<accession>A0A2T4GG72</accession>
<evidence type="ECO:0000313" key="2">
    <source>
        <dbReference type="EMBL" id="PTD02541.1"/>
    </source>
</evidence>